<keyword evidence="1" id="KW-0732">Signal</keyword>
<dbReference type="Pfam" id="PF13343">
    <property type="entry name" value="SBP_bac_6"/>
    <property type="match status" value="1"/>
</dbReference>
<accession>Q6N9Z7</accession>
<dbReference type="eggNOG" id="COG1840">
    <property type="taxonomic scope" value="Bacteria"/>
</dbReference>
<keyword evidence="4" id="KW-1185">Reference proteome</keyword>
<dbReference type="Proteomes" id="UP000001426">
    <property type="component" value="Chromosome"/>
</dbReference>
<dbReference type="RefSeq" id="WP_011156952.1">
    <property type="nucleotide sequence ID" value="NZ_CP116810.1"/>
</dbReference>
<gene>
    <name evidence="2" type="ordered locus">RPA1389</name>
    <name evidence="3" type="ORF">TX73_007130</name>
</gene>
<dbReference type="GeneID" id="66892415"/>
<name>Q6N9Z7_RHOPA</name>
<dbReference type="HOGENOM" id="CLU_055408_0_0_5"/>
<dbReference type="Gene3D" id="3.40.190.10">
    <property type="entry name" value="Periplasmic binding protein-like II"/>
    <property type="match status" value="1"/>
</dbReference>
<evidence type="ECO:0000313" key="2">
    <source>
        <dbReference type="EMBL" id="CAE26832.1"/>
    </source>
</evidence>
<organism evidence="2">
    <name type="scientific">Rhodopseudomonas palustris (strain ATCC BAA-98 / CGA009)</name>
    <dbReference type="NCBI Taxonomy" id="258594"/>
    <lineage>
        <taxon>Bacteria</taxon>
        <taxon>Pseudomonadati</taxon>
        <taxon>Pseudomonadota</taxon>
        <taxon>Alphaproteobacteria</taxon>
        <taxon>Hyphomicrobiales</taxon>
        <taxon>Nitrobacteraceae</taxon>
        <taxon>Rhodopseudomonas</taxon>
    </lineage>
</organism>
<evidence type="ECO:0000313" key="4">
    <source>
        <dbReference type="Proteomes" id="UP000001426"/>
    </source>
</evidence>
<evidence type="ECO:0000313" key="3">
    <source>
        <dbReference type="EMBL" id="WCL91524.1"/>
    </source>
</evidence>
<proteinExistence type="predicted"/>
<reference evidence="3" key="3">
    <citation type="submission" date="2022-12" db="EMBL/GenBank/DDBJ databases">
        <title>Complete genome sequence of Rhodopseudomonas palustris CGA0092 and corrections to the R. palustris CGA009 genome sequence.</title>
        <authorList>
            <person name="Mazny B.R."/>
            <person name="Sheff O.F."/>
            <person name="LaSarre B."/>
            <person name="McKinlay A."/>
            <person name="McKinlay J.B."/>
        </authorList>
    </citation>
    <scope>NUCLEOTIDE SEQUENCE</scope>
    <source>
        <strain evidence="3">CGA009</strain>
    </source>
</reference>
<sequence>MGSVALPSRIMLDLGPRARAFGDATIARGASHGWDFLGNVPVPLRARVRDGVADQMTAQRLAGGETLRCCFPMGQGGVGPFDRLRLIRDIDDFPRMLVSAEHGNAFNRSFHTNYVEAGRFGACQPASAAPVFADCGLFDPKGWIGVFAVAPFVLLIDRQRLDGLPVPRRWADLADPIYRGQVVFGGWRREGDAHWSQVSKFFLLAMLRLLGQKGLTEIVANVPQLLHSAQMPRVAGTGMSPGGIYVLPWSLADICPRRTHTEVVWPEEGALAYPLWLTVQSAHQDRLGFLIDHFYGAALGRYLSANRYPALCPELAPDLPAGARMTWLGWDYLRHRSTADDIRQACRLFADAQAARRDTEIQRCA</sequence>
<dbReference type="PANTHER" id="PTHR30006:SF2">
    <property type="entry name" value="ABC TRANSPORTER SUBSTRATE-BINDING PROTEIN"/>
    <property type="match status" value="1"/>
</dbReference>
<dbReference type="PhylomeDB" id="Q6N9Z7"/>
<dbReference type="EMBL" id="BX572597">
    <property type="protein sequence ID" value="CAE26832.1"/>
    <property type="molecule type" value="Genomic_DNA"/>
</dbReference>
<reference evidence="2 4" key="2">
    <citation type="journal article" date="2004" name="Nat. Biotechnol.">
        <title>Complete genome sequence of the metabolically versatile photosynthetic bacterium Rhodopseudomonas palustris.</title>
        <authorList>
            <person name="Larimer F.W."/>
            <person name="Chain P."/>
            <person name="Hauser L."/>
            <person name="Lamerdin J."/>
            <person name="Malfatti S."/>
            <person name="Do L."/>
            <person name="Land M.L."/>
            <person name="Pelletier D.A."/>
            <person name="Beatty J.T."/>
            <person name="Lang A.S."/>
            <person name="Tabita F.R."/>
            <person name="Gibson J.L."/>
            <person name="Hanson T.E."/>
            <person name="Bobst C."/>
            <person name="Torres J.L."/>
            <person name="Peres C."/>
            <person name="Harrison F.H."/>
            <person name="Gibson J."/>
            <person name="Harwood C.S."/>
        </authorList>
    </citation>
    <scope>NUCLEOTIDE SEQUENCE [LARGE SCALE GENOMIC DNA]</scope>
    <source>
        <strain evidence="4">ATCC BAA-98 / CGA009</strain>
        <strain evidence="2">CGA009</strain>
    </source>
</reference>
<dbReference type="PANTHER" id="PTHR30006">
    <property type="entry name" value="THIAMINE-BINDING PERIPLASMIC PROTEIN-RELATED"/>
    <property type="match status" value="1"/>
</dbReference>
<protein>
    <submittedName>
        <fullName evidence="3">ABC transporter substrate-binding protein</fullName>
    </submittedName>
</protein>
<evidence type="ECO:0000256" key="1">
    <source>
        <dbReference type="ARBA" id="ARBA00022729"/>
    </source>
</evidence>
<reference evidence="3" key="1">
    <citation type="submission" date="2003-07" db="EMBL/GenBank/DDBJ databases">
        <authorList>
            <consortium name="Rhodopseudomonas genome consortium"/>
            <person name="Larimer F."/>
            <person name="Harwood C."/>
        </authorList>
    </citation>
    <scope>NUCLEOTIDE SEQUENCE</scope>
    <source>
        <strain evidence="3">CGA009</strain>
    </source>
</reference>
<dbReference type="SUPFAM" id="SSF53850">
    <property type="entry name" value="Periplasmic binding protein-like II"/>
    <property type="match status" value="1"/>
</dbReference>
<dbReference type="STRING" id="258594.RPA1389"/>
<dbReference type="KEGG" id="rpa:TX73_007130"/>
<dbReference type="EMBL" id="CP116810">
    <property type="protein sequence ID" value="WCL91524.1"/>
    <property type="molecule type" value="Genomic_DNA"/>
</dbReference>
<dbReference type="AlphaFoldDB" id="Q6N9Z7"/>